<dbReference type="InterPro" id="IPR000792">
    <property type="entry name" value="Tscrpt_reg_LuxR_C"/>
</dbReference>
<evidence type="ECO:0000256" key="2">
    <source>
        <dbReference type="PROSITE-ProRule" id="PRU00169"/>
    </source>
</evidence>
<proteinExistence type="predicted"/>
<keyword evidence="6" id="KW-1185">Reference proteome</keyword>
<dbReference type="SUPFAM" id="SSF46894">
    <property type="entry name" value="C-terminal effector domain of the bipartite response regulators"/>
    <property type="match status" value="1"/>
</dbReference>
<dbReference type="PROSITE" id="PS50043">
    <property type="entry name" value="HTH_LUXR_2"/>
    <property type="match status" value="1"/>
</dbReference>
<evidence type="ECO:0000313" key="6">
    <source>
        <dbReference type="Proteomes" id="UP001500893"/>
    </source>
</evidence>
<evidence type="ECO:0000259" key="3">
    <source>
        <dbReference type="PROSITE" id="PS50043"/>
    </source>
</evidence>
<keyword evidence="1" id="KW-0238">DNA-binding</keyword>
<dbReference type="InterPro" id="IPR039420">
    <property type="entry name" value="WalR-like"/>
</dbReference>
<accession>A0ABN3V2I1</accession>
<evidence type="ECO:0000259" key="4">
    <source>
        <dbReference type="PROSITE" id="PS50110"/>
    </source>
</evidence>
<dbReference type="Pfam" id="PF00196">
    <property type="entry name" value="GerE"/>
    <property type="match status" value="1"/>
</dbReference>
<dbReference type="InterPro" id="IPR011006">
    <property type="entry name" value="CheY-like_superfamily"/>
</dbReference>
<feature type="modified residue" description="4-aspartylphosphate" evidence="2">
    <location>
        <position position="54"/>
    </location>
</feature>
<dbReference type="PROSITE" id="PS50110">
    <property type="entry name" value="RESPONSE_REGULATORY"/>
    <property type="match status" value="1"/>
</dbReference>
<dbReference type="Pfam" id="PF00072">
    <property type="entry name" value="Response_reg"/>
    <property type="match status" value="1"/>
</dbReference>
<evidence type="ECO:0000313" key="5">
    <source>
        <dbReference type="EMBL" id="GAA2774975.1"/>
    </source>
</evidence>
<dbReference type="RefSeq" id="WP_345058176.1">
    <property type="nucleotide sequence ID" value="NZ_BAAAVM010000119.1"/>
</dbReference>
<evidence type="ECO:0000256" key="1">
    <source>
        <dbReference type="ARBA" id="ARBA00023125"/>
    </source>
</evidence>
<sequence>MINVAIVEDQAMLRSAIAALLELEPDIRVVAQLGRGDTAVETLADTGCDVLLLDVEMPGVSGLDVAEALKQHSHPPLVMMLTTFQRPGYVRRALEAGARAYITKDSPVGEIAAAIRRVAAGELLFSGQQVRLAMESGDSPLSKREGDVLRAAQFHDTLADIAEYLHLSVSTVSNYITAAIAKTASRNRGQAIRIARDRGWL</sequence>
<dbReference type="EMBL" id="BAAAVM010000119">
    <property type="protein sequence ID" value="GAA2774975.1"/>
    <property type="molecule type" value="Genomic_DNA"/>
</dbReference>
<dbReference type="Proteomes" id="UP001500893">
    <property type="component" value="Unassembled WGS sequence"/>
</dbReference>
<feature type="domain" description="Response regulatory" evidence="4">
    <location>
        <begin position="3"/>
        <end position="119"/>
    </location>
</feature>
<keyword evidence="2" id="KW-0597">Phosphoprotein</keyword>
<dbReference type="PANTHER" id="PTHR43214">
    <property type="entry name" value="TWO-COMPONENT RESPONSE REGULATOR"/>
    <property type="match status" value="1"/>
</dbReference>
<dbReference type="SMART" id="SM00448">
    <property type="entry name" value="REC"/>
    <property type="match status" value="1"/>
</dbReference>
<dbReference type="InterPro" id="IPR016032">
    <property type="entry name" value="Sig_transdc_resp-reg_C-effctor"/>
</dbReference>
<reference evidence="5 6" key="1">
    <citation type="journal article" date="2019" name="Int. J. Syst. Evol. Microbiol.">
        <title>The Global Catalogue of Microorganisms (GCM) 10K type strain sequencing project: providing services to taxonomists for standard genome sequencing and annotation.</title>
        <authorList>
            <consortium name="The Broad Institute Genomics Platform"/>
            <consortium name="The Broad Institute Genome Sequencing Center for Infectious Disease"/>
            <person name="Wu L."/>
            <person name="Ma J."/>
        </authorList>
    </citation>
    <scope>NUCLEOTIDE SEQUENCE [LARGE SCALE GENOMIC DNA]</scope>
    <source>
        <strain evidence="5 6">JCM 11574</strain>
    </source>
</reference>
<dbReference type="SMART" id="SM00421">
    <property type="entry name" value="HTH_LUXR"/>
    <property type="match status" value="1"/>
</dbReference>
<protein>
    <submittedName>
        <fullName evidence="5">Response regulator transcription factor</fullName>
    </submittedName>
</protein>
<dbReference type="Gene3D" id="3.40.50.2300">
    <property type="match status" value="1"/>
</dbReference>
<organism evidence="5 6">
    <name type="scientific">Streptomyces rameus</name>
    <dbReference type="NCBI Taxonomy" id="68261"/>
    <lineage>
        <taxon>Bacteria</taxon>
        <taxon>Bacillati</taxon>
        <taxon>Actinomycetota</taxon>
        <taxon>Actinomycetes</taxon>
        <taxon>Kitasatosporales</taxon>
        <taxon>Streptomycetaceae</taxon>
        <taxon>Streptomyces</taxon>
    </lineage>
</organism>
<dbReference type="InterPro" id="IPR001789">
    <property type="entry name" value="Sig_transdc_resp-reg_receiver"/>
</dbReference>
<gene>
    <name evidence="5" type="ORF">GCM10010521_61780</name>
</gene>
<dbReference type="PANTHER" id="PTHR43214:SF42">
    <property type="entry name" value="TRANSCRIPTIONAL REGULATORY PROTEIN DESR"/>
    <property type="match status" value="1"/>
</dbReference>
<dbReference type="SUPFAM" id="SSF52172">
    <property type="entry name" value="CheY-like"/>
    <property type="match status" value="1"/>
</dbReference>
<feature type="domain" description="HTH luxR-type" evidence="3">
    <location>
        <begin position="134"/>
        <end position="199"/>
    </location>
</feature>
<comment type="caution">
    <text evidence="5">The sequence shown here is derived from an EMBL/GenBank/DDBJ whole genome shotgun (WGS) entry which is preliminary data.</text>
</comment>
<name>A0ABN3V2I1_9ACTN</name>